<evidence type="ECO:0000256" key="1">
    <source>
        <dbReference type="ARBA" id="ARBA00022723"/>
    </source>
</evidence>
<keyword evidence="3 4" id="KW-0460">Magnesium</keyword>
<feature type="binding site" evidence="4">
    <location>
        <position position="219"/>
    </location>
    <ligand>
        <name>Mg(2+)</name>
        <dbReference type="ChEBI" id="CHEBI:18420"/>
        <label>1</label>
        <note>catalytic</note>
    </ligand>
</feature>
<dbReference type="Proteomes" id="UP000062255">
    <property type="component" value="Chromosome"/>
</dbReference>
<name>A0A0K0XAQ8_MYCGD</name>
<dbReference type="Gene3D" id="3.40.190.80">
    <property type="match status" value="1"/>
</dbReference>
<comment type="cofactor">
    <cofactor evidence="4">
        <name>Mg(2+)</name>
        <dbReference type="ChEBI" id="CHEBI:18420"/>
    </cofactor>
</comment>
<dbReference type="PRINTS" id="PR00377">
    <property type="entry name" value="IMPHPHTASES"/>
</dbReference>
<organism evidence="5 6">
    <name type="scientific">Mycolicibacterium goodii</name>
    <name type="common">Mycobacterium goodii</name>
    <dbReference type="NCBI Taxonomy" id="134601"/>
    <lineage>
        <taxon>Bacteria</taxon>
        <taxon>Bacillati</taxon>
        <taxon>Actinomycetota</taxon>
        <taxon>Actinomycetes</taxon>
        <taxon>Mycobacteriales</taxon>
        <taxon>Mycobacteriaceae</taxon>
        <taxon>Mycolicibacterium</taxon>
    </lineage>
</organism>
<gene>
    <name evidence="5" type="ORF">AFA91_24240</name>
</gene>
<sequence>MTGPATEELRRLAVQAAESGADVCLRRLGELVAATTKGAAGDVVTAVDHAAEEAVRSVLRDARPEDSLLGEEIAEHVGTGPLQWVIDPLDGTTNYTRRIPYFATSVAVRRVTDGAWLAGAVCAPALGATWSAAKDKGAQVDSTAQAAPLPLQLIDTTARLVGTGLSYDPARRRRQLRDLDALVAGYTDMRRFGAAAVDLCLVAQGSLDAFVEGDLAVHDWAAGALIAEEAGADVTRPRIDGDPVSARRR</sequence>
<dbReference type="PROSITE" id="PS00629">
    <property type="entry name" value="IMP_1"/>
    <property type="match status" value="1"/>
</dbReference>
<dbReference type="GO" id="GO:0046872">
    <property type="term" value="F:metal ion binding"/>
    <property type="evidence" value="ECO:0007669"/>
    <property type="project" value="UniProtKB-KW"/>
</dbReference>
<keyword evidence="1 4" id="KW-0479">Metal-binding</keyword>
<dbReference type="GO" id="GO:0006020">
    <property type="term" value="P:inositol metabolic process"/>
    <property type="evidence" value="ECO:0007669"/>
    <property type="project" value="TreeGrafter"/>
</dbReference>
<dbReference type="KEGG" id="mgo:AFA91_24240"/>
<protein>
    <submittedName>
        <fullName evidence="5">Inositol monophosphatase</fullName>
    </submittedName>
</protein>
<dbReference type="InterPro" id="IPR000760">
    <property type="entry name" value="Inositol_monophosphatase-like"/>
</dbReference>
<dbReference type="PANTHER" id="PTHR20854:SF4">
    <property type="entry name" value="INOSITOL-1-MONOPHOSPHATASE-RELATED"/>
    <property type="match status" value="1"/>
</dbReference>
<dbReference type="Pfam" id="PF00459">
    <property type="entry name" value="Inositol_P"/>
    <property type="match status" value="1"/>
</dbReference>
<dbReference type="Gene3D" id="3.30.540.10">
    <property type="entry name" value="Fructose-1,6-Bisphosphatase, subunit A, domain 1"/>
    <property type="match status" value="1"/>
</dbReference>
<evidence type="ECO:0000256" key="3">
    <source>
        <dbReference type="ARBA" id="ARBA00022842"/>
    </source>
</evidence>
<keyword evidence="2" id="KW-0378">Hydrolase</keyword>
<evidence type="ECO:0000256" key="2">
    <source>
        <dbReference type="ARBA" id="ARBA00022801"/>
    </source>
</evidence>
<dbReference type="RefSeq" id="WP_049746937.1">
    <property type="nucleotide sequence ID" value="NZ_CP012150.1"/>
</dbReference>
<dbReference type="STRING" id="134601.AFA91_24240"/>
<evidence type="ECO:0000313" key="6">
    <source>
        <dbReference type="Proteomes" id="UP000062255"/>
    </source>
</evidence>
<feature type="binding site" evidence="4">
    <location>
        <position position="90"/>
    </location>
    <ligand>
        <name>Mg(2+)</name>
        <dbReference type="ChEBI" id="CHEBI:18420"/>
        <label>2</label>
    </ligand>
</feature>
<dbReference type="PATRIC" id="fig|134601.6.peg.5014"/>
<feature type="binding site" evidence="4">
    <location>
        <position position="71"/>
    </location>
    <ligand>
        <name>Mg(2+)</name>
        <dbReference type="ChEBI" id="CHEBI:18420"/>
        <label>1</label>
        <note>catalytic</note>
    </ligand>
</feature>
<feature type="binding site" evidence="4">
    <location>
        <position position="89"/>
    </location>
    <ligand>
        <name>Mg(2+)</name>
        <dbReference type="ChEBI" id="CHEBI:18420"/>
        <label>1</label>
        <note>catalytic</note>
    </ligand>
</feature>
<dbReference type="AlphaFoldDB" id="A0A0K0XAQ8"/>
<dbReference type="GO" id="GO:0007165">
    <property type="term" value="P:signal transduction"/>
    <property type="evidence" value="ECO:0007669"/>
    <property type="project" value="TreeGrafter"/>
</dbReference>
<dbReference type="OrthoDB" id="9772456at2"/>
<dbReference type="InterPro" id="IPR020583">
    <property type="entry name" value="Inositol_monoP_metal-BS"/>
</dbReference>
<dbReference type="GO" id="GO:0008934">
    <property type="term" value="F:inositol monophosphate 1-phosphatase activity"/>
    <property type="evidence" value="ECO:0007669"/>
    <property type="project" value="TreeGrafter"/>
</dbReference>
<proteinExistence type="predicted"/>
<dbReference type="EMBL" id="CP012150">
    <property type="protein sequence ID" value="AKS34480.1"/>
    <property type="molecule type" value="Genomic_DNA"/>
</dbReference>
<reference evidence="5 6" key="1">
    <citation type="submission" date="2015-07" db="EMBL/GenBank/DDBJ databases">
        <title>Complete genome sequence of Mycobacterium goodii X7B, a facultative thermophilic biodesulfurizing bacterium.</title>
        <authorList>
            <person name="Yu B."/>
            <person name="Li F."/>
            <person name="Xu P."/>
        </authorList>
    </citation>
    <scope>NUCLEOTIDE SEQUENCE [LARGE SCALE GENOMIC DNA]</scope>
    <source>
        <strain evidence="5 6">X7B</strain>
    </source>
</reference>
<accession>A0A0K0XAQ8</accession>
<feature type="binding site" evidence="4">
    <location>
        <position position="87"/>
    </location>
    <ligand>
        <name>Mg(2+)</name>
        <dbReference type="ChEBI" id="CHEBI:18420"/>
        <label>1</label>
        <note>catalytic</note>
    </ligand>
</feature>
<dbReference type="PANTHER" id="PTHR20854">
    <property type="entry name" value="INOSITOL MONOPHOSPHATASE"/>
    <property type="match status" value="1"/>
</dbReference>
<evidence type="ECO:0000313" key="5">
    <source>
        <dbReference type="EMBL" id="AKS34480.1"/>
    </source>
</evidence>
<dbReference type="SUPFAM" id="SSF56655">
    <property type="entry name" value="Carbohydrate phosphatase"/>
    <property type="match status" value="1"/>
</dbReference>
<evidence type="ECO:0000256" key="4">
    <source>
        <dbReference type="PIRSR" id="PIRSR600760-2"/>
    </source>
</evidence>